<dbReference type="EMBL" id="ML986741">
    <property type="protein sequence ID" value="KAF2258765.1"/>
    <property type="molecule type" value="Genomic_DNA"/>
</dbReference>
<evidence type="ECO:0000313" key="3">
    <source>
        <dbReference type="Proteomes" id="UP000800093"/>
    </source>
</evidence>
<feature type="compositionally biased region" description="Low complexity" evidence="1">
    <location>
        <begin position="7"/>
        <end position="25"/>
    </location>
</feature>
<dbReference type="AlphaFoldDB" id="A0A9P4MVA0"/>
<reference evidence="3" key="1">
    <citation type="journal article" date="2020" name="Stud. Mycol.">
        <title>101 Dothideomycetes genomes: A test case for predicting lifestyles and emergence of pathogens.</title>
        <authorList>
            <person name="Haridas S."/>
            <person name="Albert R."/>
            <person name="Binder M."/>
            <person name="Bloem J."/>
            <person name="LaButti K."/>
            <person name="Salamov A."/>
            <person name="Andreopoulos B."/>
            <person name="Baker S."/>
            <person name="Barry K."/>
            <person name="Bills G."/>
            <person name="Bluhm B."/>
            <person name="Cannon C."/>
            <person name="Castanera R."/>
            <person name="Culley D."/>
            <person name="Daum C."/>
            <person name="Ezra D."/>
            <person name="Gonzalez J."/>
            <person name="Henrissat B."/>
            <person name="Kuo A."/>
            <person name="Liang C."/>
            <person name="Lipzen A."/>
            <person name="Lutzoni F."/>
            <person name="Magnuson J."/>
            <person name="Mondo S."/>
            <person name="Nolan M."/>
            <person name="Ohm R."/>
            <person name="Pangilinan J."/>
            <person name="Park H.-J."/>
            <person name="Ramirez L."/>
            <person name="Alfaro M."/>
            <person name="Sun H."/>
            <person name="Tritt A."/>
            <person name="Yoshinaga Y."/>
            <person name="Zwiers L.-H."/>
            <person name="Turgeon B."/>
            <person name="Goodwin S."/>
            <person name="Spatafora J."/>
            <person name="Crous P."/>
            <person name="Grigoriev I."/>
        </authorList>
    </citation>
    <scope>NUCLEOTIDE SEQUENCE [LARGE SCALE GENOMIC DNA]</scope>
    <source>
        <strain evidence="3">CBS 304.66</strain>
    </source>
</reference>
<proteinExistence type="predicted"/>
<keyword evidence="3" id="KW-1185">Reference proteome</keyword>
<evidence type="ECO:0000256" key="1">
    <source>
        <dbReference type="SAM" id="MobiDB-lite"/>
    </source>
</evidence>
<name>A0A9P4MVA0_9PLEO</name>
<organism evidence="2 3">
    <name type="scientific">Lojkania enalia</name>
    <dbReference type="NCBI Taxonomy" id="147567"/>
    <lineage>
        <taxon>Eukaryota</taxon>
        <taxon>Fungi</taxon>
        <taxon>Dikarya</taxon>
        <taxon>Ascomycota</taxon>
        <taxon>Pezizomycotina</taxon>
        <taxon>Dothideomycetes</taxon>
        <taxon>Pleosporomycetidae</taxon>
        <taxon>Pleosporales</taxon>
        <taxon>Pleosporales incertae sedis</taxon>
        <taxon>Lojkania</taxon>
    </lineage>
</organism>
<gene>
    <name evidence="2" type="ORF">CC78DRAFT_586789</name>
</gene>
<comment type="caution">
    <text evidence="2">The sequence shown here is derived from an EMBL/GenBank/DDBJ whole genome shotgun (WGS) entry which is preliminary data.</text>
</comment>
<feature type="region of interest" description="Disordered" evidence="1">
    <location>
        <begin position="1"/>
        <end position="41"/>
    </location>
</feature>
<feature type="compositionally biased region" description="Pro residues" evidence="1">
    <location>
        <begin position="26"/>
        <end position="35"/>
    </location>
</feature>
<protein>
    <submittedName>
        <fullName evidence="2">Uncharacterized protein</fullName>
    </submittedName>
</protein>
<accession>A0A9P4MVA0</accession>
<dbReference type="Proteomes" id="UP000800093">
    <property type="component" value="Unassembled WGS sequence"/>
</dbReference>
<evidence type="ECO:0000313" key="2">
    <source>
        <dbReference type="EMBL" id="KAF2258765.1"/>
    </source>
</evidence>
<sequence>MRKSRSDSSGGPSSSPSGGFGLPCSPKAPFPPPPSVLIGGSSQPFLHPSPLLCLEASPALPLWNDVVASRHYASTPPNIP</sequence>